<evidence type="ECO:0000259" key="7">
    <source>
        <dbReference type="PROSITE" id="PS50102"/>
    </source>
</evidence>
<dbReference type="CDD" id="cd12676">
    <property type="entry name" value="RRM3_Nop4p"/>
    <property type="match status" value="1"/>
</dbReference>
<feature type="domain" description="RRM" evidence="7">
    <location>
        <begin position="250"/>
        <end position="331"/>
    </location>
</feature>
<feature type="compositionally biased region" description="Basic residues" evidence="6">
    <location>
        <begin position="785"/>
        <end position="798"/>
    </location>
</feature>
<sequence>MAGDSKGKKTTATAGAHAAAVPAADPKKDDAPASAGVDANAAGTTLFVSRLPFEATSTDLETFFSSVGPLRRAFVVTDPTTRFSKGVGYVTFALAEDANQAIKTLQGAKLQGGAKKAKAIRIEVAKQRESLKDRKRKRNEPAQAPESAAQQKRTKTTVASSTQDVEDEEENGLDAGEGSAGSDVDEDNEEEEGGDSEEEEDVEDGDEDDDKSDDDEDDDSDDNDEDEDDEEDEDAAPTQRPALPTPSEGTTLFVRNLSYTTAEADFRSLFAKFGALRYAKITMDKATGRSRGTGFVCFWNKDDADRVLDAAQRVQGAAGTGANAIATRADAKPNPFSLSAPSSLLPQGVHSVLTADPSAPLASTLTLHGRLLSIVPAVERTTAEKLGSAALRERQKADKRNTYLMREGVPLPNASLQGTCLPSISDKDKERRLDEFGRRKGQLERNPSLFISKTRLSVRQLPLFVTSKTLKRLAIHAVRSFKKEVKEGARPDLDEDERADGTISAALLSAQTAEDGGPSRKARKQAERPTAVIQAKVVRQTDRIDPLTGEGRSRGYGFLELRSFQDALRVLRWANARKEAGDLMRDWWCEELERSVEALKKAGKGSGSSSSSKKAGSDLSDEDRAARISRLEKKIKELKAGIVDKAERGGGTVAIEFSIENAVVTKKRRDRHTSFRAGKEASDKDGNQGDKKFGRPGRGRDERDSHRGERADRRDRFAPQKPVRRDNWNKKTRMGSSDEKNGAGVGAAQGSPSKRRAPQDVANRKANEGMKGKEKSGKLTGAIIGKKRKERREKKKSG</sequence>
<gene>
    <name evidence="8" type="primary">NOP4</name>
    <name evidence="8" type="ORF">OC842_002134</name>
</gene>
<evidence type="ECO:0000256" key="6">
    <source>
        <dbReference type="SAM" id="MobiDB-lite"/>
    </source>
</evidence>
<dbReference type="InterPro" id="IPR034808">
    <property type="entry name" value="Nop4p_RRM3"/>
</dbReference>
<evidence type="ECO:0000313" key="9">
    <source>
        <dbReference type="Proteomes" id="UP001176521"/>
    </source>
</evidence>
<dbReference type="AlphaFoldDB" id="A0AAN6GE84"/>
<dbReference type="GO" id="GO:0005634">
    <property type="term" value="C:nucleus"/>
    <property type="evidence" value="ECO:0007669"/>
    <property type="project" value="UniProtKB-SubCell"/>
</dbReference>
<feature type="region of interest" description="Disordered" evidence="6">
    <location>
        <begin position="667"/>
        <end position="798"/>
    </location>
</feature>
<proteinExistence type="predicted"/>
<feature type="compositionally biased region" description="Low complexity" evidence="6">
    <location>
        <begin position="1"/>
        <end position="24"/>
    </location>
</feature>
<evidence type="ECO:0000256" key="3">
    <source>
        <dbReference type="ARBA" id="ARBA00022884"/>
    </source>
</evidence>
<dbReference type="SMART" id="SM00360">
    <property type="entry name" value="RRM"/>
    <property type="match status" value="3"/>
</dbReference>
<dbReference type="GO" id="GO:0003729">
    <property type="term" value="F:mRNA binding"/>
    <property type="evidence" value="ECO:0007669"/>
    <property type="project" value="TreeGrafter"/>
</dbReference>
<feature type="compositionally biased region" description="Basic and acidic residues" evidence="6">
    <location>
        <begin position="762"/>
        <end position="777"/>
    </location>
</feature>
<feature type="compositionally biased region" description="Acidic residues" evidence="6">
    <location>
        <begin position="183"/>
        <end position="235"/>
    </location>
</feature>
<evidence type="ECO:0000256" key="5">
    <source>
        <dbReference type="PROSITE-ProRule" id="PRU00176"/>
    </source>
</evidence>
<feature type="compositionally biased region" description="Low complexity" evidence="6">
    <location>
        <begin position="141"/>
        <end position="151"/>
    </location>
</feature>
<name>A0AAN6GE84_9BASI</name>
<keyword evidence="2" id="KW-0677">Repeat</keyword>
<dbReference type="InterPro" id="IPR012677">
    <property type="entry name" value="Nucleotide-bd_a/b_plait_sf"/>
</dbReference>
<evidence type="ECO:0000256" key="4">
    <source>
        <dbReference type="ARBA" id="ARBA00023242"/>
    </source>
</evidence>
<organism evidence="8 9">
    <name type="scientific">Tilletia horrida</name>
    <dbReference type="NCBI Taxonomy" id="155126"/>
    <lineage>
        <taxon>Eukaryota</taxon>
        <taxon>Fungi</taxon>
        <taxon>Dikarya</taxon>
        <taxon>Basidiomycota</taxon>
        <taxon>Ustilaginomycotina</taxon>
        <taxon>Exobasidiomycetes</taxon>
        <taxon>Tilletiales</taxon>
        <taxon>Tilletiaceae</taxon>
        <taxon>Tilletia</taxon>
    </lineage>
</organism>
<evidence type="ECO:0000313" key="8">
    <source>
        <dbReference type="EMBL" id="KAK0535954.1"/>
    </source>
</evidence>
<dbReference type="Proteomes" id="UP001176521">
    <property type="component" value="Unassembled WGS sequence"/>
</dbReference>
<dbReference type="PANTHER" id="PTHR48039">
    <property type="entry name" value="RNA-BINDING MOTIF PROTEIN 14B"/>
    <property type="match status" value="1"/>
</dbReference>
<dbReference type="PROSITE" id="PS50102">
    <property type="entry name" value="RRM"/>
    <property type="match status" value="2"/>
</dbReference>
<keyword evidence="4" id="KW-0539">Nucleus</keyword>
<feature type="domain" description="RRM" evidence="7">
    <location>
        <begin position="44"/>
        <end position="127"/>
    </location>
</feature>
<keyword evidence="3 5" id="KW-0694">RNA-binding</keyword>
<feature type="region of interest" description="Disordered" evidence="6">
    <location>
        <begin position="510"/>
        <end position="531"/>
    </location>
</feature>
<feature type="compositionally biased region" description="Basic and acidic residues" evidence="6">
    <location>
        <begin position="677"/>
        <end position="729"/>
    </location>
</feature>
<reference evidence="8" key="1">
    <citation type="journal article" date="2023" name="PhytoFront">
        <title>Draft Genome Resources of Seven Strains of Tilletia horrida, Causal Agent of Kernel Smut of Rice.</title>
        <authorList>
            <person name="Khanal S."/>
            <person name="Antony Babu S."/>
            <person name="Zhou X.G."/>
        </authorList>
    </citation>
    <scope>NUCLEOTIDE SEQUENCE</scope>
    <source>
        <strain evidence="8">TX3</strain>
    </source>
</reference>
<keyword evidence="9" id="KW-1185">Reference proteome</keyword>
<comment type="caution">
    <text evidence="8">The sequence shown here is derived from an EMBL/GenBank/DDBJ whole genome shotgun (WGS) entry which is preliminary data.</text>
</comment>
<dbReference type="InterPro" id="IPR051945">
    <property type="entry name" value="RRM_MRD1_RNA_proc_ribogen"/>
</dbReference>
<dbReference type="PANTHER" id="PTHR48039:SF5">
    <property type="entry name" value="RNA-BINDING PROTEIN 28"/>
    <property type="match status" value="1"/>
</dbReference>
<dbReference type="SUPFAM" id="SSF54928">
    <property type="entry name" value="RNA-binding domain, RBD"/>
    <property type="match status" value="2"/>
</dbReference>
<dbReference type="InterPro" id="IPR000504">
    <property type="entry name" value="RRM_dom"/>
</dbReference>
<comment type="subcellular location">
    <subcellularLocation>
        <location evidence="1">Nucleus</location>
    </subcellularLocation>
</comment>
<dbReference type="Gene3D" id="3.30.70.330">
    <property type="match status" value="2"/>
</dbReference>
<dbReference type="InterPro" id="IPR035979">
    <property type="entry name" value="RBD_domain_sf"/>
</dbReference>
<dbReference type="FunFam" id="3.30.70.330:FF:000406">
    <property type="entry name" value="Related to Nucleolar protein NOP4"/>
    <property type="match status" value="1"/>
</dbReference>
<feature type="region of interest" description="Disordered" evidence="6">
    <location>
        <begin position="126"/>
        <end position="249"/>
    </location>
</feature>
<dbReference type="EMBL" id="JAPDMQ010000085">
    <property type="protein sequence ID" value="KAK0535954.1"/>
    <property type="molecule type" value="Genomic_DNA"/>
</dbReference>
<dbReference type="Pfam" id="PF00076">
    <property type="entry name" value="RRM_1"/>
    <property type="match status" value="2"/>
</dbReference>
<accession>A0AAN6GE84</accession>
<feature type="region of interest" description="Disordered" evidence="6">
    <location>
        <begin position="600"/>
        <end position="624"/>
    </location>
</feature>
<feature type="region of interest" description="Disordered" evidence="6">
    <location>
        <begin position="1"/>
        <end position="36"/>
    </location>
</feature>
<evidence type="ECO:0000256" key="1">
    <source>
        <dbReference type="ARBA" id="ARBA00004123"/>
    </source>
</evidence>
<protein>
    <submittedName>
        <fullName evidence="8">RNA recognition motif-containing protein</fullName>
    </submittedName>
</protein>
<evidence type="ECO:0000256" key="2">
    <source>
        <dbReference type="ARBA" id="ARBA00022737"/>
    </source>
</evidence>